<dbReference type="InterPro" id="IPR012132">
    <property type="entry name" value="GMC_OxRdtase"/>
</dbReference>
<feature type="binding site" evidence="2">
    <location>
        <position position="87"/>
    </location>
    <ligand>
        <name>FAD</name>
        <dbReference type="ChEBI" id="CHEBI:57692"/>
    </ligand>
</feature>
<proteinExistence type="inferred from homology"/>
<evidence type="ECO:0000313" key="5">
    <source>
        <dbReference type="Proteomes" id="UP000078576"/>
    </source>
</evidence>
<dbReference type="Pfam" id="PF00732">
    <property type="entry name" value="GMC_oxred_N"/>
    <property type="match status" value="1"/>
</dbReference>
<dbReference type="Pfam" id="PF05199">
    <property type="entry name" value="GMC_oxred_C"/>
    <property type="match status" value="1"/>
</dbReference>
<feature type="binding site" evidence="2">
    <location>
        <position position="241"/>
    </location>
    <ligand>
        <name>FAD</name>
        <dbReference type="ChEBI" id="CHEBI:57692"/>
    </ligand>
</feature>
<evidence type="ECO:0000256" key="2">
    <source>
        <dbReference type="PIRSR" id="PIRSR000137-2"/>
    </source>
</evidence>
<keyword evidence="2" id="KW-0285">Flavoprotein</keyword>
<evidence type="ECO:0000256" key="1">
    <source>
        <dbReference type="ARBA" id="ARBA00010790"/>
    </source>
</evidence>
<dbReference type="Proteomes" id="UP000078576">
    <property type="component" value="Unassembled WGS sequence"/>
</dbReference>
<dbReference type="PIRSF" id="PIRSF000137">
    <property type="entry name" value="Alcohol_oxidase"/>
    <property type="match status" value="1"/>
</dbReference>
<dbReference type="EMBL" id="KN714777">
    <property type="protein sequence ID" value="KUI61466.1"/>
    <property type="molecule type" value="Genomic_DNA"/>
</dbReference>
<dbReference type="STRING" id="694573.A0A194VCG1"/>
<comment type="similarity">
    <text evidence="1">Belongs to the GMC oxidoreductase family.</text>
</comment>
<dbReference type="InterPro" id="IPR000172">
    <property type="entry name" value="GMC_OxRdtase_N"/>
</dbReference>
<dbReference type="Gene3D" id="3.30.560.10">
    <property type="entry name" value="Glucose Oxidase, domain 3"/>
    <property type="match status" value="1"/>
</dbReference>
<dbReference type="AlphaFoldDB" id="A0A194VCG1"/>
<comment type="cofactor">
    <cofactor evidence="2">
        <name>FAD</name>
        <dbReference type="ChEBI" id="CHEBI:57692"/>
    </cofactor>
</comment>
<dbReference type="SUPFAM" id="SSF51905">
    <property type="entry name" value="FAD/NAD(P)-binding domain"/>
    <property type="match status" value="1"/>
</dbReference>
<organism evidence="4 5">
    <name type="scientific">Cytospora mali</name>
    <name type="common">Apple Valsa canker fungus</name>
    <name type="synonym">Valsa mali</name>
    <dbReference type="NCBI Taxonomy" id="578113"/>
    <lineage>
        <taxon>Eukaryota</taxon>
        <taxon>Fungi</taxon>
        <taxon>Dikarya</taxon>
        <taxon>Ascomycota</taxon>
        <taxon>Pezizomycotina</taxon>
        <taxon>Sordariomycetes</taxon>
        <taxon>Sordariomycetidae</taxon>
        <taxon>Diaporthales</taxon>
        <taxon>Cytosporaceae</taxon>
        <taxon>Cytospora</taxon>
    </lineage>
</organism>
<accession>A0A194VCG1</accession>
<feature type="domain" description="Glucose-methanol-choline oxidoreductase N-terminal" evidence="3">
    <location>
        <begin position="281"/>
        <end position="295"/>
    </location>
</feature>
<name>A0A194VCG1_CYTMA</name>
<dbReference type="InterPro" id="IPR007867">
    <property type="entry name" value="GMC_OxRtase_C"/>
</dbReference>
<evidence type="ECO:0000313" key="4">
    <source>
        <dbReference type="EMBL" id="KUI61466.1"/>
    </source>
</evidence>
<dbReference type="InterPro" id="IPR036188">
    <property type="entry name" value="FAD/NAD-bd_sf"/>
</dbReference>
<reference evidence="5" key="1">
    <citation type="submission" date="2014-12" db="EMBL/GenBank/DDBJ databases">
        <title>Genome Sequence of Valsa Canker Pathogens Uncovers a Specific Adaption of Colonization on Woody Bark.</title>
        <authorList>
            <person name="Yin Z."/>
            <person name="Liu H."/>
            <person name="Gao X."/>
            <person name="Li Z."/>
            <person name="Song N."/>
            <person name="Ke X."/>
            <person name="Dai Q."/>
            <person name="Wu Y."/>
            <person name="Sun Y."/>
            <person name="Xu J.-R."/>
            <person name="Kang Z.K."/>
            <person name="Wang L."/>
            <person name="Huang L."/>
        </authorList>
    </citation>
    <scope>NUCLEOTIDE SEQUENCE [LARGE SCALE GENOMIC DNA]</scope>
    <source>
        <strain evidence="5">SXYL134</strain>
    </source>
</reference>
<dbReference type="PANTHER" id="PTHR11552:SF210">
    <property type="entry name" value="GLUCOSE-METHANOL-CHOLINE OXIDOREDUCTASE N-TERMINAL DOMAIN-CONTAINING PROTEIN-RELATED"/>
    <property type="match status" value="1"/>
</dbReference>
<keyword evidence="2" id="KW-0274">FAD</keyword>
<dbReference type="SUPFAM" id="SSF54373">
    <property type="entry name" value="FAD-linked reductases, C-terminal domain"/>
    <property type="match status" value="1"/>
</dbReference>
<dbReference type="GO" id="GO:0050660">
    <property type="term" value="F:flavin adenine dinucleotide binding"/>
    <property type="evidence" value="ECO:0007669"/>
    <property type="project" value="InterPro"/>
</dbReference>
<dbReference type="OrthoDB" id="269227at2759"/>
<keyword evidence="5" id="KW-1185">Reference proteome</keyword>
<dbReference type="Gene3D" id="3.50.50.60">
    <property type="entry name" value="FAD/NAD(P)-binding domain"/>
    <property type="match status" value="1"/>
</dbReference>
<protein>
    <submittedName>
        <fullName evidence="4">Oxygen-dependent choline dehydrogenase</fullName>
    </submittedName>
</protein>
<evidence type="ECO:0000259" key="3">
    <source>
        <dbReference type="PROSITE" id="PS00624"/>
    </source>
</evidence>
<gene>
    <name evidence="4" type="ORF">VP1G_08629</name>
</gene>
<dbReference type="PANTHER" id="PTHR11552">
    <property type="entry name" value="GLUCOSE-METHANOL-CHOLINE GMC OXIDOREDUCTASE"/>
    <property type="match status" value="1"/>
</dbReference>
<dbReference type="GO" id="GO:0016614">
    <property type="term" value="F:oxidoreductase activity, acting on CH-OH group of donors"/>
    <property type="evidence" value="ECO:0007669"/>
    <property type="project" value="InterPro"/>
</dbReference>
<sequence>MTTEAIPDVIIVGGGVAGLVAAARLSEGGDKRVLVIEAGKDRRGDSNIDCPGMLINLWGNPEYDWNYWSVPQAHLNGREMPQPRGKVLGGSSAINAAAILFPTPRDFEAWTKLGNRGWTAEDMAPYYLKSLTYYPPSPETSKRMSLEAYMNPALYGTEGPIAASFADGFGPLDSAFVEAFDSAGLGHQKKTDPILGRLHGSFAPLTSINPETHERSYAAPGYFTEMAEKRKNVSLITDAYVDKIILERSHAGVVEAKGVQVRTGDGNTVAIYGKEVILAAGALHTPVILERSGIGSRLLLEKHDVEVVVDNPGVGENLQDHVFAPVSFEVADGQITRDVVRDSAVLEAMVKQYMESRSGPLGDVPLTFAFLPPVDGLERLSAPHLEELISASFAQGRSEDSPSALAQASELKSLITDPQESAVYYAMLAGQAHVNPQGKTTLLENFITMCPGLSHPLSRGSVHLASKDPKAAPIIDPNYLSHPLDLELLGRAMQLLETLVKQESLKRVLKPNGLRLPAQAHNIADLETAKEVVKERLWTNYHPSCSCPMLPRALGGVVDDRCLVYGTSNIRIIDASIFPLITQGNIQATVYAVAERACDLIKEDWAVEK</sequence>
<dbReference type="PROSITE" id="PS00624">
    <property type="entry name" value="GMC_OXRED_2"/>
    <property type="match status" value="1"/>
</dbReference>